<evidence type="ECO:0000313" key="2">
    <source>
        <dbReference type="Proteomes" id="UP000283872"/>
    </source>
</evidence>
<organism evidence="1 2">
    <name type="scientific">Segatella copri</name>
    <dbReference type="NCBI Taxonomy" id="165179"/>
    <lineage>
        <taxon>Bacteria</taxon>
        <taxon>Pseudomonadati</taxon>
        <taxon>Bacteroidota</taxon>
        <taxon>Bacteroidia</taxon>
        <taxon>Bacteroidales</taxon>
        <taxon>Prevotellaceae</taxon>
        <taxon>Segatella</taxon>
    </lineage>
</organism>
<reference evidence="1 2" key="1">
    <citation type="submission" date="2018-08" db="EMBL/GenBank/DDBJ databases">
        <title>A genome reference for cultivated species of the human gut microbiota.</title>
        <authorList>
            <person name="Zou Y."/>
            <person name="Xue W."/>
            <person name="Luo G."/>
        </authorList>
    </citation>
    <scope>NUCLEOTIDE SEQUENCE [LARGE SCALE GENOMIC DNA]</scope>
    <source>
        <strain evidence="1 2">AF24-12</strain>
    </source>
</reference>
<gene>
    <name evidence="1" type="ORF">DWY11_16080</name>
</gene>
<dbReference type="AlphaFoldDB" id="A0A3R6CM59"/>
<evidence type="ECO:0000313" key="1">
    <source>
        <dbReference type="EMBL" id="RGS08816.1"/>
    </source>
</evidence>
<comment type="caution">
    <text evidence="1">The sequence shown here is derived from an EMBL/GenBank/DDBJ whole genome shotgun (WGS) entry which is preliminary data.</text>
</comment>
<proteinExistence type="predicted"/>
<dbReference type="Proteomes" id="UP000283872">
    <property type="component" value="Unassembled WGS sequence"/>
</dbReference>
<protein>
    <submittedName>
        <fullName evidence="1">Uncharacterized protein</fullName>
    </submittedName>
</protein>
<accession>A0A3R6CM59</accession>
<dbReference type="EMBL" id="QRVA01000094">
    <property type="protein sequence ID" value="RGS08816.1"/>
    <property type="molecule type" value="Genomic_DNA"/>
</dbReference>
<name>A0A3R6CM59_9BACT</name>
<sequence length="465" mass="54799">MPMSSFMPLTETQSMIFDITKLHQKYWRTFCDVYYVHLGFETEEVHSYEQKYETFCRRKSVSEEKDYEEKLLYVKIEDLDFLKSYAELFFTQTESLEFIASLYFFVKKMWNIETKLRHDAELLSFICPRCTKVDYSKYLLDESKCLIVRQGNWPNVREVLKSPIYSAMLREILGQEAFDHYTLDSPQFIDTACGKIEYNMADESIRNFVNMFIGSLIEEYNSRLNFFISVQPKTSNYPKGCEQIAFLYRLFMSYEDSLPEIKDILDESPSPLNLEVLQEERNNLITSFRETTLGKSWMQRMQYKDGIEHVAKYFMHHLNGLTKEEETLFFYTLDKICIIEDILKGNADKYRLDVKYPEGWFDNYSSTEDLTSPGCPFVKEPSQTDVILSKIREYQSVKKKPKDLAMPVRAAIDAGVIKRPTLKEYEEVKGFAKIAKSSFEDYTNPCKQPYNDSAYNGMVEVFKKL</sequence>